<evidence type="ECO:0000259" key="5">
    <source>
        <dbReference type="PROSITE" id="PS50050"/>
    </source>
</evidence>
<dbReference type="STRING" id="240159.A0A4U5UNR7"/>
<evidence type="ECO:0000256" key="1">
    <source>
        <dbReference type="PROSITE-ProRule" id="PRU00206"/>
    </source>
</evidence>
<dbReference type="Gene3D" id="2.10.50.10">
    <property type="entry name" value="Tumor Necrosis Factor Receptor, subunit A, domain 2"/>
    <property type="match status" value="2"/>
</dbReference>
<dbReference type="SMART" id="SM00208">
    <property type="entry name" value="TNFR"/>
    <property type="match status" value="2"/>
</dbReference>
<dbReference type="AlphaFoldDB" id="A0A4U5UNR7"/>
<keyword evidence="7" id="KW-1185">Reference proteome</keyword>
<protein>
    <submittedName>
        <fullName evidence="6">Tumor necrosis factor receptor superfamily member 5 B-cell surface antigen CD40</fullName>
    </submittedName>
</protein>
<feature type="disulfide bond" evidence="1">
    <location>
        <begin position="138"/>
        <end position="156"/>
    </location>
</feature>
<dbReference type="PANTHER" id="PTHR46875:SF3">
    <property type="entry name" value="CD40 MOLECULE, TNF RECEPTOR SUPERFAMILY MEMBER 5"/>
    <property type="match status" value="1"/>
</dbReference>
<comment type="caution">
    <text evidence="1">Lacks conserved residue(s) required for the propagation of feature annotation.</text>
</comment>
<feature type="region of interest" description="Disordered" evidence="2">
    <location>
        <begin position="258"/>
        <end position="335"/>
    </location>
</feature>
<feature type="repeat" description="TNFR-Cys" evidence="1">
    <location>
        <begin position="158"/>
        <end position="198"/>
    </location>
</feature>
<organism evidence="6 7">
    <name type="scientific">Collichthys lucidus</name>
    <name type="common">Big head croaker</name>
    <name type="synonym">Sciaena lucida</name>
    <dbReference type="NCBI Taxonomy" id="240159"/>
    <lineage>
        <taxon>Eukaryota</taxon>
        <taxon>Metazoa</taxon>
        <taxon>Chordata</taxon>
        <taxon>Craniata</taxon>
        <taxon>Vertebrata</taxon>
        <taxon>Euteleostomi</taxon>
        <taxon>Actinopterygii</taxon>
        <taxon>Neopterygii</taxon>
        <taxon>Teleostei</taxon>
        <taxon>Neoteleostei</taxon>
        <taxon>Acanthomorphata</taxon>
        <taxon>Eupercaria</taxon>
        <taxon>Sciaenidae</taxon>
        <taxon>Collichthys</taxon>
    </lineage>
</organism>
<dbReference type="GO" id="GO:0009897">
    <property type="term" value="C:external side of plasma membrane"/>
    <property type="evidence" value="ECO:0007669"/>
    <property type="project" value="TreeGrafter"/>
</dbReference>
<dbReference type="InterPro" id="IPR001368">
    <property type="entry name" value="TNFR/NGFR_Cys_rich_reg"/>
</dbReference>
<feature type="domain" description="TNFR-Cys" evidence="5">
    <location>
        <begin position="117"/>
        <end position="156"/>
    </location>
</feature>
<sequence length="335" mass="36905">MLPLPAQRTKMDLSQPMVMGMVMACAFLVLAAAQPLCDPRTQYASDTGSGECCKRCEPGTYMSTMSTCQEPRCVPCRSSEYQEKYTKEDKCIKQPYCDKNLHFQAPVNVRTKKSVCQCKEGFHCSTTECTTCVPHKTCEPGFGVQSKGNHTHDTVCQKCPDGTFSDESSWSAACKEWTQCGYGQQQIQHGTEISDSICEGSSRTHVIVICVVVVGIILIAISGFMYWNCRAKRGDAKGCLKGCVEWCAGGEHEPLATESKLVTTPTSDEESTMPEPLSSQEEGFARTPEENEDEPPSQEMSTDLLLTDKGRILTQENGKSEILSRQESQTQTFSA</sequence>
<feature type="compositionally biased region" description="Polar residues" evidence="2">
    <location>
        <begin position="325"/>
        <end position="335"/>
    </location>
</feature>
<gene>
    <name evidence="6" type="ORF">D9C73_010733</name>
</gene>
<dbReference type="OrthoDB" id="9932129at2759"/>
<feature type="transmembrane region" description="Helical" evidence="3">
    <location>
        <begin position="206"/>
        <end position="227"/>
    </location>
</feature>
<feature type="chain" id="PRO_5020761936" evidence="4">
    <location>
        <begin position="34"/>
        <end position="335"/>
    </location>
</feature>
<accession>A0A4U5UNR7</accession>
<feature type="domain" description="TNFR-Cys" evidence="5">
    <location>
        <begin position="158"/>
        <end position="198"/>
    </location>
</feature>
<evidence type="ECO:0000256" key="4">
    <source>
        <dbReference type="SAM" id="SignalP"/>
    </source>
</evidence>
<keyword evidence="6" id="KW-0675">Receptor</keyword>
<feature type="disulfide bond" evidence="1">
    <location>
        <begin position="180"/>
        <end position="198"/>
    </location>
</feature>
<name>A0A4U5UNR7_COLLU</name>
<dbReference type="EMBL" id="CM014087">
    <property type="protein sequence ID" value="TKS76644.1"/>
    <property type="molecule type" value="Genomic_DNA"/>
</dbReference>
<dbReference type="Proteomes" id="UP000298787">
    <property type="component" value="Chromosome 10"/>
</dbReference>
<keyword evidence="4" id="KW-0732">Signal</keyword>
<feature type="disulfide bond" evidence="1">
    <location>
        <begin position="159"/>
        <end position="174"/>
    </location>
</feature>
<evidence type="ECO:0000256" key="3">
    <source>
        <dbReference type="SAM" id="Phobius"/>
    </source>
</evidence>
<keyword evidence="3" id="KW-0812">Transmembrane</keyword>
<dbReference type="SUPFAM" id="SSF57586">
    <property type="entry name" value="TNF receptor-like"/>
    <property type="match status" value="2"/>
</dbReference>
<evidence type="ECO:0000313" key="6">
    <source>
        <dbReference type="EMBL" id="TKS76644.1"/>
    </source>
</evidence>
<evidence type="ECO:0000256" key="2">
    <source>
        <dbReference type="SAM" id="MobiDB-lite"/>
    </source>
</evidence>
<dbReference type="PROSITE" id="PS50050">
    <property type="entry name" value="TNFR_NGFR_2"/>
    <property type="match status" value="2"/>
</dbReference>
<keyword evidence="1" id="KW-1015">Disulfide bond</keyword>
<dbReference type="PANTHER" id="PTHR46875">
    <property type="entry name" value="TUMOR NECROSIS FACTOR RECEPTOR SUPERFAMILY MEMBER 5"/>
    <property type="match status" value="1"/>
</dbReference>
<dbReference type="InterPro" id="IPR052135">
    <property type="entry name" value="TNFRSF5"/>
</dbReference>
<evidence type="ECO:0000313" key="7">
    <source>
        <dbReference type="Proteomes" id="UP000298787"/>
    </source>
</evidence>
<reference evidence="6 7" key="1">
    <citation type="submission" date="2019-01" db="EMBL/GenBank/DDBJ databases">
        <title>Genome Assembly of Collichthys lucidus.</title>
        <authorList>
            <person name="Cai M."/>
            <person name="Xiao S."/>
        </authorList>
    </citation>
    <scope>NUCLEOTIDE SEQUENCE [LARGE SCALE GENOMIC DNA]</scope>
    <source>
        <strain evidence="6">JT15FE1705JMU</strain>
        <tissue evidence="6">Muscle</tissue>
    </source>
</reference>
<keyword evidence="3" id="KW-1133">Transmembrane helix</keyword>
<keyword evidence="3" id="KW-0472">Membrane</keyword>
<dbReference type="GO" id="GO:0035631">
    <property type="term" value="C:CD40 receptor complex"/>
    <property type="evidence" value="ECO:0007669"/>
    <property type="project" value="TreeGrafter"/>
</dbReference>
<dbReference type="GO" id="GO:0002768">
    <property type="term" value="P:immune response-regulating cell surface receptor signaling pathway"/>
    <property type="evidence" value="ECO:0007669"/>
    <property type="project" value="TreeGrafter"/>
</dbReference>
<feature type="signal peptide" evidence="4">
    <location>
        <begin position="1"/>
        <end position="33"/>
    </location>
</feature>
<feature type="repeat" description="TNFR-Cys" evidence="1">
    <location>
        <begin position="117"/>
        <end position="156"/>
    </location>
</feature>
<dbReference type="Pfam" id="PF00020">
    <property type="entry name" value="TNFR_c6"/>
    <property type="match status" value="1"/>
</dbReference>
<proteinExistence type="predicted"/>